<dbReference type="Proteomes" id="UP000031575">
    <property type="component" value="Unassembled WGS sequence"/>
</dbReference>
<keyword evidence="2" id="KW-0812">Transmembrane</keyword>
<evidence type="ECO:0000256" key="2">
    <source>
        <dbReference type="SAM" id="Phobius"/>
    </source>
</evidence>
<dbReference type="OrthoDB" id="188042at2759"/>
<accession>A0A0C2IQ11</accession>
<feature type="region of interest" description="Disordered" evidence="1">
    <location>
        <begin position="282"/>
        <end position="314"/>
    </location>
</feature>
<feature type="compositionally biased region" description="Basic and acidic residues" evidence="1">
    <location>
        <begin position="302"/>
        <end position="314"/>
    </location>
</feature>
<sequence>MYHVRRLTITAISIGLVIFVFTYLPTVLNPTPPSAEEKRRDKKWIDSSPYWLDRQACRWFSLCGVHHLRWDAPALGNHTNERHDNDDDGHELGLDLKSLELRELFAVSDSYKWLSRESTGDESWEIAGRAKTVAVSTSTSESPDAPDEPAVREPSTDTEGPAMGELRKRAASPPPSPPKDPYAIPQYVLDHAPLVHLFSGENFWPSHIAEHVKHMIPATNGSAIRDRKTGDIIRPNGSHPLTLDNLYETLNHYRTRVTLTSEVDVESRPEWLHSHYGIPLPFDGNNNDGSDGSNPHTNPDIRNGHDYEQPDHKFSDDTTWFAVDKDHPLNRISDPRKLPTPQEVMAMRQAKGPREALTRFNGPQEARVRQLLHERAAAAVAASTGAQRHQIVVGDAPQSVMGGDDHDDTDDTPQESPVHGYKPDTSGYSAAPAILVMVDKGSGILDAFWFFFYSYNLGQTVLKVRYGNHVGDWEHCMVRFENGVPRALYLSEHAGGQAYAWSALEKYNNASSTTGIQRPVIYSAVGSHAMYALPGTHPYVLPFKMLRDETDKGPLWDPALNNLAFHYDYVLDREQGDAGSHDPENEDDDDDDVVDEDSRSSASSSASKSSLKKKKDKTPGGPWVPPTSLTPASTNPDAPTSWFHFRGLWGDALYELGDPRQWRLFGQYHYTEGPAGPKFKNLGREKVCQAERCRILYSLDAGKKASWYS</sequence>
<dbReference type="PANTHER" id="PTHR48171:SF1">
    <property type="entry name" value="VACUOLAR PROTEIN SORTING-ASSOCIATED PROTEIN 62"/>
    <property type="match status" value="1"/>
</dbReference>
<gene>
    <name evidence="3" type="ORF">SPBR_01437</name>
</gene>
<dbReference type="RefSeq" id="XP_040619131.1">
    <property type="nucleotide sequence ID" value="XM_040759748.1"/>
</dbReference>
<dbReference type="VEuPathDB" id="FungiDB:SPBR_01437"/>
<feature type="compositionally biased region" description="Basic and acidic residues" evidence="1">
    <location>
        <begin position="574"/>
        <end position="583"/>
    </location>
</feature>
<dbReference type="AlphaFoldDB" id="A0A0C2IQ11"/>
<dbReference type="PANTHER" id="PTHR48171">
    <property type="entry name" value="DUF946 FAMILY PROTEIN"/>
    <property type="match status" value="1"/>
</dbReference>
<dbReference type="EMBL" id="AWTV01000007">
    <property type="protein sequence ID" value="KIH91121.1"/>
    <property type="molecule type" value="Genomic_DNA"/>
</dbReference>
<feature type="compositionally biased region" description="Low complexity" evidence="1">
    <location>
        <begin position="600"/>
        <end position="609"/>
    </location>
</feature>
<keyword evidence="4" id="KW-1185">Reference proteome</keyword>
<evidence type="ECO:0000256" key="1">
    <source>
        <dbReference type="SAM" id="MobiDB-lite"/>
    </source>
</evidence>
<feature type="region of interest" description="Disordered" evidence="1">
    <location>
        <begin position="397"/>
        <end position="423"/>
    </location>
</feature>
<evidence type="ECO:0000313" key="4">
    <source>
        <dbReference type="Proteomes" id="UP000031575"/>
    </source>
</evidence>
<keyword evidence="2" id="KW-1133">Transmembrane helix</keyword>
<feature type="region of interest" description="Disordered" evidence="1">
    <location>
        <begin position="574"/>
        <end position="635"/>
    </location>
</feature>
<reference evidence="3 4" key="1">
    <citation type="journal article" date="2014" name="BMC Genomics">
        <title>Comparative genomics of the major fungal agents of human and animal Sporotrichosis: Sporothrix schenckii and Sporothrix brasiliensis.</title>
        <authorList>
            <person name="Teixeira M.M."/>
            <person name="de Almeida L.G."/>
            <person name="Kubitschek-Barreira P."/>
            <person name="Alves F.L."/>
            <person name="Kioshima E.S."/>
            <person name="Abadio A.K."/>
            <person name="Fernandes L."/>
            <person name="Derengowski L.S."/>
            <person name="Ferreira K.S."/>
            <person name="Souza R.C."/>
            <person name="Ruiz J.C."/>
            <person name="de Andrade N.C."/>
            <person name="Paes H.C."/>
            <person name="Nicola A.M."/>
            <person name="Albuquerque P."/>
            <person name="Gerber A.L."/>
            <person name="Martins V.P."/>
            <person name="Peconick L.D."/>
            <person name="Neto A.V."/>
            <person name="Chaucanez C.B."/>
            <person name="Silva P.A."/>
            <person name="Cunha O.L."/>
            <person name="de Oliveira F.F."/>
            <person name="dos Santos T.C."/>
            <person name="Barros A.L."/>
            <person name="Soares M.A."/>
            <person name="de Oliveira L.M."/>
            <person name="Marini M.M."/>
            <person name="Villalobos-Duno H."/>
            <person name="Cunha M.M."/>
            <person name="de Hoog S."/>
            <person name="da Silveira J.F."/>
            <person name="Henrissat B."/>
            <person name="Nino-Vega G.A."/>
            <person name="Cisalpino P.S."/>
            <person name="Mora-Montes H.M."/>
            <person name="Almeida S.R."/>
            <person name="Stajich J.E."/>
            <person name="Lopes-Bezerra L.M."/>
            <person name="Vasconcelos A.T."/>
            <person name="Felipe M.S."/>
        </authorList>
    </citation>
    <scope>NUCLEOTIDE SEQUENCE [LARGE SCALE GENOMIC DNA]</scope>
    <source>
        <strain evidence="3 4">5110</strain>
    </source>
</reference>
<dbReference type="GeneID" id="63674669"/>
<feature type="compositionally biased region" description="Acidic residues" evidence="1">
    <location>
        <begin position="584"/>
        <end position="595"/>
    </location>
</feature>
<protein>
    <submittedName>
        <fullName evidence="3">Vacuolar sorting-associated protein</fullName>
    </submittedName>
</protein>
<proteinExistence type="predicted"/>
<comment type="caution">
    <text evidence="3">The sequence shown here is derived from an EMBL/GenBank/DDBJ whole genome shotgun (WGS) entry which is preliminary data.</text>
</comment>
<dbReference type="Pfam" id="PF06101">
    <property type="entry name" value="Vps62"/>
    <property type="match status" value="1"/>
</dbReference>
<organism evidence="3 4">
    <name type="scientific">Sporothrix brasiliensis 5110</name>
    <dbReference type="NCBI Taxonomy" id="1398154"/>
    <lineage>
        <taxon>Eukaryota</taxon>
        <taxon>Fungi</taxon>
        <taxon>Dikarya</taxon>
        <taxon>Ascomycota</taxon>
        <taxon>Pezizomycotina</taxon>
        <taxon>Sordariomycetes</taxon>
        <taxon>Sordariomycetidae</taxon>
        <taxon>Ophiostomatales</taxon>
        <taxon>Ophiostomataceae</taxon>
        <taxon>Sporothrix</taxon>
    </lineage>
</organism>
<dbReference type="InterPro" id="IPR009291">
    <property type="entry name" value="Vps62"/>
</dbReference>
<keyword evidence="2" id="KW-0472">Membrane</keyword>
<name>A0A0C2IQ11_9PEZI</name>
<dbReference type="HOGENOM" id="CLU_024079_4_0_1"/>
<feature type="region of interest" description="Disordered" evidence="1">
    <location>
        <begin position="132"/>
        <end position="184"/>
    </location>
</feature>
<feature type="transmembrane region" description="Helical" evidence="2">
    <location>
        <begin position="7"/>
        <end position="24"/>
    </location>
</feature>
<evidence type="ECO:0000313" key="3">
    <source>
        <dbReference type="EMBL" id="KIH91121.1"/>
    </source>
</evidence>
<feature type="compositionally biased region" description="Low complexity" evidence="1">
    <location>
        <begin position="283"/>
        <end position="294"/>
    </location>
</feature>